<accession>A0AAD0M6F4</accession>
<evidence type="ECO:0008006" key="4">
    <source>
        <dbReference type="Google" id="ProtNLM"/>
    </source>
</evidence>
<protein>
    <recommendedName>
        <fullName evidence="4">Lipoprotein</fullName>
    </recommendedName>
</protein>
<gene>
    <name evidence="2" type="ORF">PLA107_031005</name>
</gene>
<dbReference type="AlphaFoldDB" id="A0AAD0M6F4"/>
<dbReference type="EMBL" id="CP031226">
    <property type="protein sequence ID" value="AXH59656.1"/>
    <property type="molecule type" value="Genomic_DNA"/>
</dbReference>
<evidence type="ECO:0000256" key="1">
    <source>
        <dbReference type="SAM" id="SignalP"/>
    </source>
</evidence>
<keyword evidence="1" id="KW-0732">Signal</keyword>
<keyword evidence="2" id="KW-0614">Plasmid</keyword>
<proteinExistence type="predicted"/>
<dbReference type="RefSeq" id="WP_005742108.1">
    <property type="nucleotide sequence ID" value="NZ_CP031226.1"/>
</dbReference>
<organism evidence="2 3">
    <name type="scientific">Pseudomonas amygdali pv. lachrymans str. M301315</name>
    <dbReference type="NCBI Taxonomy" id="629260"/>
    <lineage>
        <taxon>Bacteria</taxon>
        <taxon>Pseudomonadati</taxon>
        <taxon>Pseudomonadota</taxon>
        <taxon>Gammaproteobacteria</taxon>
        <taxon>Pseudomonadales</taxon>
        <taxon>Pseudomonadaceae</taxon>
        <taxon>Pseudomonas</taxon>
        <taxon>Pseudomonas amygdali</taxon>
    </lineage>
</organism>
<sequence>MNLEKVSAAFLVALVLCTGLATSPAHAGEVKPEITLDNGGAELPVSESFVMFDKDSSPEKPTCLRVQRWVDSIATTGDDGKSQSIPMVKQATRSIECTPDAKPYEDAWQARARLLPGSQPANITRSKPIESYVMYAQDSTPKKPKCVRVERWLHSVETSFDDKGNIIFAPLIKTLSADGICTESPKPYKDPSQADMEMVPVNKPAVHLQ</sequence>
<geneLocation type="plasmid" evidence="3">
    <name>pmppla107</name>
</geneLocation>
<dbReference type="GeneID" id="39474178"/>
<evidence type="ECO:0000313" key="2">
    <source>
        <dbReference type="EMBL" id="AXH59656.1"/>
    </source>
</evidence>
<dbReference type="Proteomes" id="UP000006426">
    <property type="component" value="Plasmid pmppla107"/>
</dbReference>
<feature type="signal peptide" evidence="1">
    <location>
        <begin position="1"/>
        <end position="27"/>
    </location>
</feature>
<reference evidence="2 3" key="1">
    <citation type="journal article" date="2011" name="PLoS Pathog.">
        <title>Dynamic evolution of pathogenicity revealed by sequencing and comparative genomics of 19 Pseudomonas syringae isolates.</title>
        <authorList>
            <person name="Baltrus D.A."/>
            <person name="Nishimura M.T."/>
            <person name="Romanchuk A."/>
            <person name="Chang J.H."/>
            <person name="Mukhtar M.S."/>
            <person name="Cherkis K."/>
            <person name="Roach J."/>
            <person name="Grant S.R."/>
            <person name="Jones C.D."/>
            <person name="Dangl J.L."/>
        </authorList>
    </citation>
    <scope>NUCLEOTIDE SEQUENCE [LARGE SCALE GENOMIC DNA]</scope>
    <source>
        <strain evidence="2 3">M301315</strain>
    </source>
</reference>
<feature type="chain" id="PRO_5042201243" description="Lipoprotein" evidence="1">
    <location>
        <begin position="28"/>
        <end position="209"/>
    </location>
</feature>
<evidence type="ECO:0000313" key="3">
    <source>
        <dbReference type="Proteomes" id="UP000006426"/>
    </source>
</evidence>
<name>A0AAD0M6F4_PSEAV</name>